<keyword evidence="3" id="KW-0274">FAD</keyword>
<name>A0A0C2GPF2_9BILA</name>
<evidence type="ECO:0000256" key="1">
    <source>
        <dbReference type="ARBA" id="ARBA00001974"/>
    </source>
</evidence>
<dbReference type="InterPro" id="IPR037069">
    <property type="entry name" value="AcylCoA_DH/ox_N_sf"/>
</dbReference>
<feature type="domain" description="Acyl-CoA dehydrogenase/oxidase N-terminal" evidence="5">
    <location>
        <begin position="22"/>
        <end position="135"/>
    </location>
</feature>
<dbReference type="Proteomes" id="UP000054047">
    <property type="component" value="Unassembled WGS sequence"/>
</dbReference>
<dbReference type="GO" id="GO:0005737">
    <property type="term" value="C:cytoplasm"/>
    <property type="evidence" value="ECO:0007669"/>
    <property type="project" value="TreeGrafter"/>
</dbReference>
<dbReference type="Pfam" id="PF02771">
    <property type="entry name" value="Acyl-CoA_dh_N"/>
    <property type="match status" value="1"/>
</dbReference>
<keyword evidence="2" id="KW-0285">Flavoprotein</keyword>
<dbReference type="PANTHER" id="PTHR48083">
    <property type="entry name" value="MEDIUM-CHAIN SPECIFIC ACYL-COA DEHYDROGENASE, MITOCHONDRIAL-RELATED"/>
    <property type="match status" value="1"/>
</dbReference>
<evidence type="ECO:0000259" key="5">
    <source>
        <dbReference type="Pfam" id="PF02771"/>
    </source>
</evidence>
<evidence type="ECO:0000313" key="7">
    <source>
        <dbReference type="Proteomes" id="UP000054047"/>
    </source>
</evidence>
<evidence type="ECO:0000313" key="6">
    <source>
        <dbReference type="EMBL" id="KIH60934.1"/>
    </source>
</evidence>
<gene>
    <name evidence="6" type="ORF">ANCDUO_08802</name>
</gene>
<comment type="cofactor">
    <cofactor evidence="1">
        <name>FAD</name>
        <dbReference type="ChEBI" id="CHEBI:57692"/>
    </cofactor>
</comment>
<dbReference type="EMBL" id="KN730514">
    <property type="protein sequence ID" value="KIH60934.1"/>
    <property type="molecule type" value="Genomic_DNA"/>
</dbReference>
<evidence type="ECO:0000256" key="2">
    <source>
        <dbReference type="ARBA" id="ARBA00022630"/>
    </source>
</evidence>
<proteinExistence type="predicted"/>
<sequence>MSKAALRAGARAVPTKHHMLYTEKHMEIRRELRKLIERSINPHVQKWEEAGRFPAHAVFKQLGNMGVLAVSKPPAFGGLGLDFSYSIAVAEELGSIDCAAIPMSVCVQTHMATPALAEFGSDSLRSEFLTPSMAGDLVACIAVSEPEAGSDVAVWARNKGKTLIPATRDDHSAWLVSARRVGQCSAADQMSGYMSCKKADWACVLVNTNYNSSPHRNKSLVCVRLDEPGVHRTANLKKLGMHSSDTAEIFFDDVRVKSCDLKSETACELKEGK</sequence>
<reference evidence="6 7" key="1">
    <citation type="submission" date="2013-12" db="EMBL/GenBank/DDBJ databases">
        <title>Draft genome of the parsitic nematode Ancylostoma duodenale.</title>
        <authorList>
            <person name="Mitreva M."/>
        </authorList>
    </citation>
    <scope>NUCLEOTIDE SEQUENCE [LARGE SCALE GENOMIC DNA]</scope>
    <source>
        <strain evidence="6 7">Zhejiang</strain>
    </source>
</reference>
<keyword evidence="4" id="KW-0560">Oxidoreductase</keyword>
<dbReference type="InterPro" id="IPR050741">
    <property type="entry name" value="Acyl-CoA_dehydrogenase"/>
</dbReference>
<protein>
    <submittedName>
        <fullName evidence="6">Acyl-CoA dehydrogenase protein</fullName>
    </submittedName>
</protein>
<accession>A0A0C2GPF2</accession>
<dbReference type="AlphaFoldDB" id="A0A0C2GPF2"/>
<evidence type="ECO:0000256" key="4">
    <source>
        <dbReference type="ARBA" id="ARBA00023002"/>
    </source>
</evidence>
<dbReference type="PANTHER" id="PTHR48083:SF6">
    <property type="entry name" value="ACYL-COA DEHYDROGENASE 6"/>
    <property type="match status" value="1"/>
</dbReference>
<dbReference type="InterPro" id="IPR046373">
    <property type="entry name" value="Acyl-CoA_Oxase/DH_mid-dom_sf"/>
</dbReference>
<organism evidence="6 7">
    <name type="scientific">Ancylostoma duodenale</name>
    <dbReference type="NCBI Taxonomy" id="51022"/>
    <lineage>
        <taxon>Eukaryota</taxon>
        <taxon>Metazoa</taxon>
        <taxon>Ecdysozoa</taxon>
        <taxon>Nematoda</taxon>
        <taxon>Chromadorea</taxon>
        <taxon>Rhabditida</taxon>
        <taxon>Rhabditina</taxon>
        <taxon>Rhabditomorpha</taxon>
        <taxon>Strongyloidea</taxon>
        <taxon>Ancylostomatidae</taxon>
        <taxon>Ancylostomatinae</taxon>
        <taxon>Ancylostoma</taxon>
    </lineage>
</organism>
<dbReference type="InterPro" id="IPR009100">
    <property type="entry name" value="AcylCoA_DH/oxidase_NM_dom_sf"/>
</dbReference>
<dbReference type="InterPro" id="IPR013786">
    <property type="entry name" value="AcylCoA_DH/ox_N"/>
</dbReference>
<dbReference type="GO" id="GO:0033539">
    <property type="term" value="P:fatty acid beta-oxidation using acyl-CoA dehydrogenase"/>
    <property type="evidence" value="ECO:0007669"/>
    <property type="project" value="TreeGrafter"/>
</dbReference>
<evidence type="ECO:0000256" key="3">
    <source>
        <dbReference type="ARBA" id="ARBA00022827"/>
    </source>
</evidence>
<dbReference type="GO" id="GO:0050660">
    <property type="term" value="F:flavin adenine dinucleotide binding"/>
    <property type="evidence" value="ECO:0007669"/>
    <property type="project" value="InterPro"/>
</dbReference>
<keyword evidence="7" id="KW-1185">Reference proteome</keyword>
<dbReference type="OrthoDB" id="10262177at2759"/>
<dbReference type="GO" id="GO:0003995">
    <property type="term" value="F:acyl-CoA dehydrogenase activity"/>
    <property type="evidence" value="ECO:0007669"/>
    <property type="project" value="TreeGrafter"/>
</dbReference>
<dbReference type="Gene3D" id="1.10.540.10">
    <property type="entry name" value="Acyl-CoA dehydrogenase/oxidase, N-terminal domain"/>
    <property type="match status" value="1"/>
</dbReference>
<dbReference type="Gene3D" id="2.40.110.10">
    <property type="entry name" value="Butyryl-CoA Dehydrogenase, subunit A, domain 2"/>
    <property type="match status" value="1"/>
</dbReference>
<dbReference type="SUPFAM" id="SSF56645">
    <property type="entry name" value="Acyl-CoA dehydrogenase NM domain-like"/>
    <property type="match status" value="1"/>
</dbReference>